<dbReference type="PANTHER" id="PTHR27001">
    <property type="entry name" value="OS01G0253100 PROTEIN"/>
    <property type="match status" value="1"/>
</dbReference>
<keyword evidence="5" id="KW-1185">Reference proteome</keyword>
<dbReference type="PANTHER" id="PTHR27001:SF790">
    <property type="entry name" value="PROTEIN KINASE DOMAIN-CONTAINING PROTEIN"/>
    <property type="match status" value="1"/>
</dbReference>
<dbReference type="SUPFAM" id="SSF56112">
    <property type="entry name" value="Protein kinase-like (PK-like)"/>
    <property type="match status" value="1"/>
</dbReference>
<dbReference type="Gene3D" id="3.30.200.20">
    <property type="entry name" value="Phosphorylase Kinase, domain 1"/>
    <property type="match status" value="1"/>
</dbReference>
<reference evidence="4" key="1">
    <citation type="submission" date="2024-03" db="EMBL/GenBank/DDBJ databases">
        <title>WGS assembly of Saponaria officinalis var. Norfolk2.</title>
        <authorList>
            <person name="Jenkins J."/>
            <person name="Shu S."/>
            <person name="Grimwood J."/>
            <person name="Barry K."/>
            <person name="Goodstein D."/>
            <person name="Schmutz J."/>
            <person name="Leebens-Mack J."/>
            <person name="Osbourn A."/>
        </authorList>
    </citation>
    <scope>NUCLEOTIDE SEQUENCE [LARGE SCALE GENOMIC DNA]</scope>
    <source>
        <strain evidence="4">JIC</strain>
    </source>
</reference>
<proteinExistence type="predicted"/>
<dbReference type="Pfam" id="PF00069">
    <property type="entry name" value="Pkinase"/>
    <property type="match status" value="1"/>
</dbReference>
<evidence type="ECO:0000259" key="3">
    <source>
        <dbReference type="PROSITE" id="PS50011"/>
    </source>
</evidence>
<dbReference type="PROSITE" id="PS50011">
    <property type="entry name" value="PROTEIN_KINASE_DOM"/>
    <property type="match status" value="1"/>
</dbReference>
<dbReference type="Gene3D" id="1.10.510.10">
    <property type="entry name" value="Transferase(Phosphotransferase) domain 1"/>
    <property type="match status" value="1"/>
</dbReference>
<dbReference type="InterPro" id="IPR011009">
    <property type="entry name" value="Kinase-like_dom_sf"/>
</dbReference>
<evidence type="ECO:0000256" key="1">
    <source>
        <dbReference type="ARBA" id="ARBA00022741"/>
    </source>
</evidence>
<dbReference type="AlphaFoldDB" id="A0AAW1GNQ4"/>
<name>A0AAW1GNQ4_SAPOF</name>
<sequence>MEFKLQDIEAFLSQEPVGRVDAFGDIFLRRIPANNGYGLKEREVAIRVSQPRGGDQDKIRHLEFKIELKLSSLKHRNIIGLVGFCEAKENFYLVYEMFLAKPLSKLLEGLTWEQALKILKGTVSALAFLHSHPDGPFVHSNISMNNVLVTEDFVPKLIDFSHCIVEGERSTNSSPRYYPSKPEGTTTVQADVFAFGLLALQLITKDGRTAFAVEEGRGQSISLHHILDLYVPMLKERRNLVHASYGQVKESGKLTEMIFNCLKKDSHLELKSFHRDLILLSLAKRC</sequence>
<dbReference type="Proteomes" id="UP001443914">
    <property type="component" value="Unassembled WGS sequence"/>
</dbReference>
<dbReference type="GO" id="GO:0004672">
    <property type="term" value="F:protein kinase activity"/>
    <property type="evidence" value="ECO:0007669"/>
    <property type="project" value="InterPro"/>
</dbReference>
<evidence type="ECO:0000313" key="4">
    <source>
        <dbReference type="EMBL" id="KAK9666450.1"/>
    </source>
</evidence>
<accession>A0AAW1GNQ4</accession>
<dbReference type="GO" id="GO:0005886">
    <property type="term" value="C:plasma membrane"/>
    <property type="evidence" value="ECO:0007669"/>
    <property type="project" value="TreeGrafter"/>
</dbReference>
<feature type="domain" description="Protein kinase" evidence="3">
    <location>
        <begin position="12"/>
        <end position="286"/>
    </location>
</feature>
<evidence type="ECO:0000313" key="5">
    <source>
        <dbReference type="Proteomes" id="UP001443914"/>
    </source>
</evidence>
<keyword evidence="1" id="KW-0547">Nucleotide-binding</keyword>
<organism evidence="4 5">
    <name type="scientific">Saponaria officinalis</name>
    <name type="common">Common soapwort</name>
    <name type="synonym">Lychnis saponaria</name>
    <dbReference type="NCBI Taxonomy" id="3572"/>
    <lineage>
        <taxon>Eukaryota</taxon>
        <taxon>Viridiplantae</taxon>
        <taxon>Streptophyta</taxon>
        <taxon>Embryophyta</taxon>
        <taxon>Tracheophyta</taxon>
        <taxon>Spermatophyta</taxon>
        <taxon>Magnoliopsida</taxon>
        <taxon>eudicotyledons</taxon>
        <taxon>Gunneridae</taxon>
        <taxon>Pentapetalae</taxon>
        <taxon>Caryophyllales</taxon>
        <taxon>Caryophyllaceae</taxon>
        <taxon>Caryophylleae</taxon>
        <taxon>Saponaria</taxon>
    </lineage>
</organism>
<dbReference type="InterPro" id="IPR000719">
    <property type="entry name" value="Prot_kinase_dom"/>
</dbReference>
<gene>
    <name evidence="4" type="ORF">RND81_14G185600</name>
</gene>
<evidence type="ECO:0000256" key="2">
    <source>
        <dbReference type="ARBA" id="ARBA00022840"/>
    </source>
</evidence>
<protein>
    <recommendedName>
        <fullName evidence="3">Protein kinase domain-containing protein</fullName>
    </recommendedName>
</protein>
<comment type="caution">
    <text evidence="4">The sequence shown here is derived from an EMBL/GenBank/DDBJ whole genome shotgun (WGS) entry which is preliminary data.</text>
</comment>
<dbReference type="GO" id="GO:0005524">
    <property type="term" value="F:ATP binding"/>
    <property type="evidence" value="ECO:0007669"/>
    <property type="project" value="UniProtKB-KW"/>
</dbReference>
<keyword evidence="2" id="KW-0067">ATP-binding</keyword>
<dbReference type="EMBL" id="JBDFQZ010000014">
    <property type="protein sequence ID" value="KAK9666450.1"/>
    <property type="molecule type" value="Genomic_DNA"/>
</dbReference>